<dbReference type="AlphaFoldDB" id="A0AAN9P138"/>
<dbReference type="PANTHER" id="PTHR35123">
    <property type="entry name" value="OS07G0633900 PROTEIN-RELATED"/>
    <property type="match status" value="1"/>
</dbReference>
<evidence type="ECO:0000313" key="2">
    <source>
        <dbReference type="EMBL" id="KAK7379133.1"/>
    </source>
</evidence>
<protein>
    <submittedName>
        <fullName evidence="2">Uncharacterized protein</fullName>
    </submittedName>
</protein>
<keyword evidence="3" id="KW-1185">Reference proteome</keyword>
<sequence length="222" mass="25405">MLKWGWQYLASKRRRCGYEKLSSSGEKMMMRGGRRCWVKSVNGRLRGLRLSRCRKLSLAVVLFSSRIVRLYTEVVKRMNMENIYPAIVLSTQWGLPVLSHSSHVCRSRRAIPLHTKLTFFLVFSLLRLGFAVELWSVVAAAARIWSVIAVIVRLWKAGRAYAGRTAYGGGNGRCYSTTSPHRAIVGFVNHTNRFSQRLEVERPKDVLYNLKCSSFCGYTAYE</sequence>
<keyword evidence="1" id="KW-0812">Transmembrane</keyword>
<accession>A0AAN9P138</accession>
<evidence type="ECO:0000256" key="1">
    <source>
        <dbReference type="SAM" id="Phobius"/>
    </source>
</evidence>
<dbReference type="Proteomes" id="UP001374584">
    <property type="component" value="Unassembled WGS sequence"/>
</dbReference>
<proteinExistence type="predicted"/>
<comment type="caution">
    <text evidence="2">The sequence shown here is derived from an EMBL/GenBank/DDBJ whole genome shotgun (WGS) entry which is preliminary data.</text>
</comment>
<evidence type="ECO:0000313" key="3">
    <source>
        <dbReference type="Proteomes" id="UP001374584"/>
    </source>
</evidence>
<name>A0AAN9P138_PHACN</name>
<dbReference type="PANTHER" id="PTHR35123:SF3">
    <property type="entry name" value="TRANSMEMBRANE PROTEIN"/>
    <property type="match status" value="1"/>
</dbReference>
<feature type="transmembrane region" description="Helical" evidence="1">
    <location>
        <begin position="134"/>
        <end position="155"/>
    </location>
</feature>
<keyword evidence="1" id="KW-1133">Transmembrane helix</keyword>
<keyword evidence="1" id="KW-0472">Membrane</keyword>
<dbReference type="EMBL" id="JAYMYR010000002">
    <property type="protein sequence ID" value="KAK7379133.1"/>
    <property type="molecule type" value="Genomic_DNA"/>
</dbReference>
<gene>
    <name evidence="2" type="ORF">VNO80_04586</name>
</gene>
<organism evidence="2 3">
    <name type="scientific">Phaseolus coccineus</name>
    <name type="common">Scarlet runner bean</name>
    <name type="synonym">Phaseolus multiflorus</name>
    <dbReference type="NCBI Taxonomy" id="3886"/>
    <lineage>
        <taxon>Eukaryota</taxon>
        <taxon>Viridiplantae</taxon>
        <taxon>Streptophyta</taxon>
        <taxon>Embryophyta</taxon>
        <taxon>Tracheophyta</taxon>
        <taxon>Spermatophyta</taxon>
        <taxon>Magnoliopsida</taxon>
        <taxon>eudicotyledons</taxon>
        <taxon>Gunneridae</taxon>
        <taxon>Pentapetalae</taxon>
        <taxon>rosids</taxon>
        <taxon>fabids</taxon>
        <taxon>Fabales</taxon>
        <taxon>Fabaceae</taxon>
        <taxon>Papilionoideae</taxon>
        <taxon>50 kb inversion clade</taxon>
        <taxon>NPAAA clade</taxon>
        <taxon>indigoferoid/millettioid clade</taxon>
        <taxon>Phaseoleae</taxon>
        <taxon>Phaseolus</taxon>
    </lineage>
</organism>
<reference evidence="2 3" key="1">
    <citation type="submission" date="2024-01" db="EMBL/GenBank/DDBJ databases">
        <title>The genomes of 5 underutilized Papilionoideae crops provide insights into root nodulation and disease resistanc.</title>
        <authorList>
            <person name="Jiang F."/>
        </authorList>
    </citation>
    <scope>NUCLEOTIDE SEQUENCE [LARGE SCALE GENOMIC DNA]</scope>
    <source>
        <strain evidence="2">JINMINGXINNONG_FW02</strain>
        <tissue evidence="2">Leaves</tissue>
    </source>
</reference>